<proteinExistence type="predicted"/>
<evidence type="ECO:0000313" key="3">
    <source>
        <dbReference type="Proteomes" id="UP000320475"/>
    </source>
</evidence>
<gene>
    <name evidence="2" type="ORF">SeLEV6574_g08329</name>
</gene>
<dbReference type="VEuPathDB" id="FungiDB:SeMB42_g06131"/>
<accession>A0A507C3I9</accession>
<sequence length="184" mass="20872">MTPRLFRCTGRMLLSLRPYEPRIVSSPTTKYTKHIPLSYFRHPRIRHSLPATSAPFHSYHEISSSATGSTDIIHADLRTAIRNYVHSYIQHAQLSTSAVSMNPATGYTRDPSMSRFSFDTYRLVRQLERQNLDNPGTNANQNLYGKPILPYAFRTPGTPIRAVPSPPKRYIDPQISARPTHAGH</sequence>
<comment type="caution">
    <text evidence="2">The sequence shown here is derived from an EMBL/GenBank/DDBJ whole genome shotgun (WGS) entry which is preliminary data.</text>
</comment>
<evidence type="ECO:0000256" key="1">
    <source>
        <dbReference type="SAM" id="MobiDB-lite"/>
    </source>
</evidence>
<dbReference type="AlphaFoldDB" id="A0A507C3I9"/>
<reference evidence="2 3" key="1">
    <citation type="journal article" date="2019" name="Sci. Rep.">
        <title>Comparative genomics of chytrid fungi reveal insights into the obligate biotrophic and pathogenic lifestyle of Synchytrium endobioticum.</title>
        <authorList>
            <person name="van de Vossenberg B.T.L.H."/>
            <person name="Warris S."/>
            <person name="Nguyen H.D.T."/>
            <person name="van Gent-Pelzer M.P.E."/>
            <person name="Joly D.L."/>
            <person name="van de Geest H.C."/>
            <person name="Bonants P.J.M."/>
            <person name="Smith D.S."/>
            <person name="Levesque C.A."/>
            <person name="van der Lee T.A.J."/>
        </authorList>
    </citation>
    <scope>NUCLEOTIDE SEQUENCE [LARGE SCALE GENOMIC DNA]</scope>
    <source>
        <strain evidence="2 3">LEV6574</strain>
    </source>
</reference>
<dbReference type="EMBL" id="QEAM01000853">
    <property type="protein sequence ID" value="TPX33948.1"/>
    <property type="molecule type" value="Genomic_DNA"/>
</dbReference>
<protein>
    <submittedName>
        <fullName evidence="2">Uncharacterized protein</fullName>
    </submittedName>
</protein>
<evidence type="ECO:0000313" key="2">
    <source>
        <dbReference type="EMBL" id="TPX33948.1"/>
    </source>
</evidence>
<dbReference type="Proteomes" id="UP000320475">
    <property type="component" value="Unassembled WGS sequence"/>
</dbReference>
<name>A0A507C3I9_9FUNG</name>
<organism evidence="2 3">
    <name type="scientific">Synchytrium endobioticum</name>
    <dbReference type="NCBI Taxonomy" id="286115"/>
    <lineage>
        <taxon>Eukaryota</taxon>
        <taxon>Fungi</taxon>
        <taxon>Fungi incertae sedis</taxon>
        <taxon>Chytridiomycota</taxon>
        <taxon>Chytridiomycota incertae sedis</taxon>
        <taxon>Chytridiomycetes</taxon>
        <taxon>Synchytriales</taxon>
        <taxon>Synchytriaceae</taxon>
        <taxon>Synchytrium</taxon>
    </lineage>
</organism>
<feature type="region of interest" description="Disordered" evidence="1">
    <location>
        <begin position="160"/>
        <end position="184"/>
    </location>
</feature>